<evidence type="ECO:0000256" key="1">
    <source>
        <dbReference type="ARBA" id="ARBA00022679"/>
    </source>
</evidence>
<dbReference type="PANTHER" id="PTHR43464">
    <property type="entry name" value="METHYLTRANSFERASE"/>
    <property type="match status" value="1"/>
</dbReference>
<name>A0A3B0XSX1_9ZZZZ</name>
<dbReference type="GO" id="GO:0002098">
    <property type="term" value="P:tRNA wobble uridine modification"/>
    <property type="evidence" value="ECO:0007669"/>
    <property type="project" value="InterPro"/>
</dbReference>
<evidence type="ECO:0000256" key="2">
    <source>
        <dbReference type="ARBA" id="ARBA00022694"/>
    </source>
</evidence>
<dbReference type="InterPro" id="IPR010017">
    <property type="entry name" value="CmoB"/>
</dbReference>
<dbReference type="GO" id="GO:0008168">
    <property type="term" value="F:methyltransferase activity"/>
    <property type="evidence" value="ECO:0007669"/>
    <property type="project" value="UniProtKB-KW"/>
</dbReference>
<dbReference type="Pfam" id="PF08003">
    <property type="entry name" value="Methyltransf_9"/>
    <property type="match status" value="1"/>
</dbReference>
<proteinExistence type="inferred from homology"/>
<reference evidence="3" key="1">
    <citation type="submission" date="2018-06" db="EMBL/GenBank/DDBJ databases">
        <authorList>
            <person name="Zhirakovskaya E."/>
        </authorList>
    </citation>
    <scope>NUCLEOTIDE SEQUENCE</scope>
</reference>
<protein>
    <submittedName>
        <fullName evidence="3">tRNA (Mo5U34)-methyltransferase</fullName>
    </submittedName>
</protein>
<dbReference type="SUPFAM" id="SSF53335">
    <property type="entry name" value="S-adenosyl-L-methionine-dependent methyltransferases"/>
    <property type="match status" value="1"/>
</dbReference>
<dbReference type="NCBIfam" id="TIGR00452">
    <property type="entry name" value="tRNA 5-methoxyuridine(34)/uridine 5-oxyacetic acid(34) synthase CmoB"/>
    <property type="match status" value="1"/>
</dbReference>
<dbReference type="InterPro" id="IPR027555">
    <property type="entry name" value="Mo5U34_MeTrfas-like"/>
</dbReference>
<dbReference type="NCBIfam" id="NF011650">
    <property type="entry name" value="PRK15068.1"/>
    <property type="match status" value="1"/>
</dbReference>
<dbReference type="Gene3D" id="3.40.50.150">
    <property type="entry name" value="Vaccinia Virus protein VP39"/>
    <property type="match status" value="1"/>
</dbReference>
<keyword evidence="3" id="KW-0489">Methyltransferase</keyword>
<dbReference type="HAMAP" id="MF_01590">
    <property type="entry name" value="tRNA_carboxymethyltr_CmoB"/>
    <property type="match status" value="1"/>
</dbReference>
<keyword evidence="2" id="KW-0819">tRNA processing</keyword>
<evidence type="ECO:0000313" key="3">
    <source>
        <dbReference type="EMBL" id="VAW67780.1"/>
    </source>
</evidence>
<dbReference type="InterPro" id="IPR029063">
    <property type="entry name" value="SAM-dependent_MTases_sf"/>
</dbReference>
<dbReference type="CDD" id="cd02440">
    <property type="entry name" value="AdoMet_MTases"/>
    <property type="match status" value="1"/>
</dbReference>
<dbReference type="EMBL" id="UOFH01000406">
    <property type="protein sequence ID" value="VAW67780.1"/>
    <property type="molecule type" value="Genomic_DNA"/>
</dbReference>
<sequence length="323" mass="37153">MNFNKLFELMRDTELDAWLQTLPQQIESGLCNDTYGKLSGWKAALEELPKINSHKVELNSTQVSVKSEKAVLKTEQKKLQEILKKLMPWRKGPYHIHGVDIDTEWRSDLKWQRLSSAIKPLQGKTILDVGCGNGYHAWRMRGMGAELVIGIDPSPLFVMQFQALQHFINDDRVYVLPLGVEAVPDNLNAFDTVFSMGVFYHRKSPIEHLYQLRQCLKPGGELVLETLVIPGDEFQVLMPEDRYAQMRNVWFLPSSQAMIKWLQRCGFKNVKLVDETFTSTEEQRSTQWMQFHSLKDFLDPEDSSKTIEGYCAPLRAIFTADAP</sequence>
<dbReference type="GO" id="GO:0032259">
    <property type="term" value="P:methylation"/>
    <property type="evidence" value="ECO:0007669"/>
    <property type="project" value="UniProtKB-KW"/>
</dbReference>
<organism evidence="3">
    <name type="scientific">hydrothermal vent metagenome</name>
    <dbReference type="NCBI Taxonomy" id="652676"/>
    <lineage>
        <taxon>unclassified sequences</taxon>
        <taxon>metagenomes</taxon>
        <taxon>ecological metagenomes</taxon>
    </lineage>
</organism>
<accession>A0A3B0XSX1</accession>
<dbReference type="AlphaFoldDB" id="A0A3B0XSX1"/>
<keyword evidence="1 3" id="KW-0808">Transferase</keyword>
<dbReference type="PANTHER" id="PTHR43464:SF95">
    <property type="entry name" value="TRNA U34 CARBOXYMETHYLTRANSFERASE"/>
    <property type="match status" value="1"/>
</dbReference>
<dbReference type="GO" id="GO:0016765">
    <property type="term" value="F:transferase activity, transferring alkyl or aryl (other than methyl) groups"/>
    <property type="evidence" value="ECO:0007669"/>
    <property type="project" value="InterPro"/>
</dbReference>
<gene>
    <name evidence="3" type="ORF">MNBD_GAMMA08-2700</name>
</gene>